<evidence type="ECO:0000256" key="4">
    <source>
        <dbReference type="ARBA" id="ARBA00022692"/>
    </source>
</evidence>
<evidence type="ECO:0000256" key="8">
    <source>
        <dbReference type="ARBA" id="ARBA00023180"/>
    </source>
</evidence>
<evidence type="ECO:0000256" key="7">
    <source>
        <dbReference type="ARBA" id="ARBA00023136"/>
    </source>
</evidence>
<comment type="similarity">
    <text evidence="2 9">Belongs to the sulfotransferase 2 family.</text>
</comment>
<evidence type="ECO:0000256" key="2">
    <source>
        <dbReference type="ARBA" id="ARBA00006339"/>
    </source>
</evidence>
<evidence type="ECO:0000256" key="3">
    <source>
        <dbReference type="ARBA" id="ARBA00022679"/>
    </source>
</evidence>
<dbReference type="PANTHER" id="PTHR12137">
    <property type="entry name" value="CARBOHYDRATE SULFOTRANSFERASE"/>
    <property type="match status" value="1"/>
</dbReference>
<evidence type="ECO:0000313" key="11">
    <source>
        <dbReference type="Proteomes" id="UP001381693"/>
    </source>
</evidence>
<sequence length="337" mass="39598">MRRQHPARVFITAQLDGESSLPVEVKPSGQLQSADSETFQSTTLGNISRLTASSDLLNQDWDAWHEEQARRKRRINEACMKITDPKKPSRYKYRNLVMRRKTLDHLLVDDIHRAIYCYIPKAGCSNWKRLWMILRGDSNVTNIFDIKSSRAHAYGPKMRLARNGVKTKDVLRKLLNYTKFIVVREPMERLISAYLNKIQYPNGQPIFQRRVLEYAKKRRQSANLTNLEWPEFLGYILDPLSPKNEHWLPFDTLCHPCVIDYDVIIKFESMQEDAERLLRLIKGPQYIHFPAQAKKVDSSVTKSYIENVSPTHIQSFCKTYSKDFEVFEYDQSKYCER</sequence>
<keyword evidence="5" id="KW-1133">Transmembrane helix</keyword>
<name>A0AAN8XFW8_HALRR</name>
<comment type="caution">
    <text evidence="10">The sequence shown here is derived from an EMBL/GenBank/DDBJ whole genome shotgun (WGS) entry which is preliminary data.</text>
</comment>
<keyword evidence="9" id="KW-0735">Signal-anchor</keyword>
<dbReference type="GO" id="GO:0000139">
    <property type="term" value="C:Golgi membrane"/>
    <property type="evidence" value="ECO:0007669"/>
    <property type="project" value="UniProtKB-SubCell"/>
</dbReference>
<dbReference type="AlphaFoldDB" id="A0AAN8XFW8"/>
<dbReference type="Pfam" id="PF03567">
    <property type="entry name" value="Sulfotransfer_2"/>
    <property type="match status" value="1"/>
</dbReference>
<keyword evidence="4" id="KW-0812">Transmembrane</keyword>
<dbReference type="InterPro" id="IPR005331">
    <property type="entry name" value="Sulfotransferase"/>
</dbReference>
<protein>
    <recommendedName>
        <fullName evidence="9">Carbohydrate sulfotransferase</fullName>
        <ecNumber evidence="9">2.8.2.-</ecNumber>
    </recommendedName>
</protein>
<dbReference type="PANTHER" id="PTHR12137:SF54">
    <property type="entry name" value="CARBOHYDRATE SULFOTRANSFERASE"/>
    <property type="match status" value="1"/>
</dbReference>
<dbReference type="Proteomes" id="UP001381693">
    <property type="component" value="Unassembled WGS sequence"/>
</dbReference>
<comment type="subcellular location">
    <subcellularLocation>
        <location evidence="1 9">Golgi apparatus membrane</location>
        <topology evidence="1 9">Single-pass type II membrane protein</topology>
    </subcellularLocation>
</comment>
<keyword evidence="11" id="KW-1185">Reference proteome</keyword>
<dbReference type="InterPro" id="IPR018011">
    <property type="entry name" value="Carb_sulfotrans_8-10"/>
</dbReference>
<keyword evidence="7" id="KW-0472">Membrane</keyword>
<accession>A0AAN8XFW8</accession>
<evidence type="ECO:0000256" key="1">
    <source>
        <dbReference type="ARBA" id="ARBA00004323"/>
    </source>
</evidence>
<proteinExistence type="inferred from homology"/>
<dbReference type="EC" id="2.8.2.-" evidence="9"/>
<evidence type="ECO:0000256" key="6">
    <source>
        <dbReference type="ARBA" id="ARBA00023034"/>
    </source>
</evidence>
<dbReference type="GO" id="GO:0016051">
    <property type="term" value="P:carbohydrate biosynthetic process"/>
    <property type="evidence" value="ECO:0007669"/>
    <property type="project" value="InterPro"/>
</dbReference>
<keyword evidence="8 9" id="KW-0325">Glycoprotein</keyword>
<keyword evidence="3 9" id="KW-0808">Transferase</keyword>
<dbReference type="GO" id="GO:0008146">
    <property type="term" value="F:sulfotransferase activity"/>
    <property type="evidence" value="ECO:0007669"/>
    <property type="project" value="InterPro"/>
</dbReference>
<dbReference type="EMBL" id="JAXCGZ010007818">
    <property type="protein sequence ID" value="KAK7078464.1"/>
    <property type="molecule type" value="Genomic_DNA"/>
</dbReference>
<keyword evidence="6 9" id="KW-0333">Golgi apparatus</keyword>
<evidence type="ECO:0000313" key="10">
    <source>
        <dbReference type="EMBL" id="KAK7078464.1"/>
    </source>
</evidence>
<evidence type="ECO:0000256" key="5">
    <source>
        <dbReference type="ARBA" id="ARBA00022989"/>
    </source>
</evidence>
<reference evidence="10 11" key="1">
    <citation type="submission" date="2023-11" db="EMBL/GenBank/DDBJ databases">
        <title>Halocaridina rubra genome assembly.</title>
        <authorList>
            <person name="Smith C."/>
        </authorList>
    </citation>
    <scope>NUCLEOTIDE SEQUENCE [LARGE SCALE GENOMIC DNA]</scope>
    <source>
        <strain evidence="10">EP-1</strain>
        <tissue evidence="10">Whole</tissue>
    </source>
</reference>
<organism evidence="10 11">
    <name type="scientific">Halocaridina rubra</name>
    <name type="common">Hawaiian red shrimp</name>
    <dbReference type="NCBI Taxonomy" id="373956"/>
    <lineage>
        <taxon>Eukaryota</taxon>
        <taxon>Metazoa</taxon>
        <taxon>Ecdysozoa</taxon>
        <taxon>Arthropoda</taxon>
        <taxon>Crustacea</taxon>
        <taxon>Multicrustacea</taxon>
        <taxon>Malacostraca</taxon>
        <taxon>Eumalacostraca</taxon>
        <taxon>Eucarida</taxon>
        <taxon>Decapoda</taxon>
        <taxon>Pleocyemata</taxon>
        <taxon>Caridea</taxon>
        <taxon>Atyoidea</taxon>
        <taxon>Atyidae</taxon>
        <taxon>Halocaridina</taxon>
    </lineage>
</organism>
<keyword evidence="9" id="KW-0119">Carbohydrate metabolism</keyword>
<evidence type="ECO:0000256" key="9">
    <source>
        <dbReference type="RuleBase" id="RU364020"/>
    </source>
</evidence>
<gene>
    <name evidence="10" type="primary">CHST13_1</name>
    <name evidence="10" type="ORF">SK128_017402</name>
</gene>